<dbReference type="SUPFAM" id="SSF57997">
    <property type="entry name" value="Tropomyosin"/>
    <property type="match status" value="1"/>
</dbReference>
<feature type="compositionally biased region" description="Acidic residues" evidence="4">
    <location>
        <begin position="122"/>
        <end position="131"/>
    </location>
</feature>
<proteinExistence type="predicted"/>
<dbReference type="Gene3D" id="1.10.287.1490">
    <property type="match status" value="2"/>
</dbReference>
<dbReference type="Pfam" id="PF07989">
    <property type="entry name" value="Cnn_1N"/>
    <property type="match status" value="1"/>
</dbReference>
<organism evidence="6 7">
    <name type="scientific">Rhodonia placenta</name>
    <dbReference type="NCBI Taxonomy" id="104341"/>
    <lineage>
        <taxon>Eukaryota</taxon>
        <taxon>Fungi</taxon>
        <taxon>Dikarya</taxon>
        <taxon>Basidiomycota</taxon>
        <taxon>Agaricomycotina</taxon>
        <taxon>Agaricomycetes</taxon>
        <taxon>Polyporales</taxon>
        <taxon>Adustoporiaceae</taxon>
        <taxon>Rhodonia</taxon>
    </lineage>
</organism>
<dbReference type="PANTHER" id="PTHR18937">
    <property type="entry name" value="STRUCTURAL MAINTENANCE OF CHROMOSOMES SMC FAMILY MEMBER"/>
    <property type="match status" value="1"/>
</dbReference>
<feature type="region of interest" description="Disordered" evidence="4">
    <location>
        <begin position="591"/>
        <end position="613"/>
    </location>
</feature>
<protein>
    <recommendedName>
        <fullName evidence="5">Centrosomin N-terminal motif 1 domain-containing protein</fullName>
    </recommendedName>
</protein>
<accession>A0A8H7P2E7</accession>
<feature type="compositionally biased region" description="Polar residues" evidence="4">
    <location>
        <begin position="1039"/>
        <end position="1051"/>
    </location>
</feature>
<dbReference type="Proteomes" id="UP000639403">
    <property type="component" value="Unassembled WGS sequence"/>
</dbReference>
<dbReference type="EMBL" id="JADOXO010000088">
    <property type="protein sequence ID" value="KAF9814342.1"/>
    <property type="molecule type" value="Genomic_DNA"/>
</dbReference>
<comment type="subcellular location">
    <subcellularLocation>
        <location evidence="1">Cytoplasm</location>
    </subcellularLocation>
</comment>
<keyword evidence="2" id="KW-0963">Cytoplasm</keyword>
<evidence type="ECO:0000259" key="5">
    <source>
        <dbReference type="Pfam" id="PF07989"/>
    </source>
</evidence>
<sequence length="1051" mass="119991">MASPPPSDASVPTSDMPPFVPGGTGLSVVMRMGGVRERMPSSEASVSPRQHAKWLRGAGGGQQLRGWRVHGETHPRVTYRSARLQGADGGGARGHHWAKSYGVCAGSARLSGAARRTRAGSEEGEDGDGDVLDTPGGEKFNDPSATPSRSKRTRSTGTKGGVNLTLRDQEKHIDNLKKENFNIKLKVHFLEERLAQLAPDQIDAALKHNIGLKIEVQQNRLEIKKMKKLVLESQRELERLQRTAATSQARSRELEEKLEERDREIRELRRRRAVGPDDGLMRDIEARNAELEEELENVRGLLEENAEELERLRELAEQRADMSSGGGGGERWRRRVEELEDENEDLRVKMDELEELATRGNDEKEELVDAVETLKLEIEDLQRRRHAESIERSQSRAMVLEEREEREAVEDDLNAVRDKLAAAQIELQQREDDVEMKNREIEELVAEHTRIVEELDNEWRGEVDETRGQVEELKDVLEQRDVEAKELRMHITELETDTNDLHDKFETALAHLERESEEKDAEIEAANREIEKLGEQVYALEEDNERLREASERLREDEAAERERLEALTAALKEELAQHVETLVEEIQRERANSERFQTELDKAEQEHDAALRREHRSLEAKESALQSALNDLARTQSLLTQRESDLNAVQSALEALEAESKKRGESHTTARFSLQLEVDRMKRDLERLEDELARARKELDDREGKNRERDGAIDSLHASNRDLAAQLAAQTQARLNVTEKLDDAQTQLKAAEADVASFRTKVAELEQRLAKDQRSLLSAESQYRDQLTERNTLLLTIYQYMDRILGVENTPKKNGQAETKPFTNFSVFHDNLITRLKSLSEIQGMFEKRMKSAEARYADRLNDMRKQLDTRWRQIDRFETSLKGAAEQKAIWRKKLSAREGEVEALKATTTELQAQLVSIRKPGSADSMEVRALTARATNAERRLTNLQNQLLASEEKVATMNQKTTVADNKWEARVREYESRLRKAEEAVKRERQGAKERVFELEAQLKSLQRQLELENKRNQKLGELTEANGLGRKSNSSPANSSPVR</sequence>
<dbReference type="InterPro" id="IPR012943">
    <property type="entry name" value="Cnn_1N"/>
</dbReference>
<evidence type="ECO:0000313" key="7">
    <source>
        <dbReference type="Proteomes" id="UP000639403"/>
    </source>
</evidence>
<dbReference type="AlphaFoldDB" id="A0A8H7P2E7"/>
<reference evidence="6" key="2">
    <citation type="journal article" name="Front. Microbiol.">
        <title>Degradative Capacity of Two Strains of Rhodonia placenta: From Phenotype to Genotype.</title>
        <authorList>
            <person name="Kolle M."/>
            <person name="Horta M.A.C."/>
            <person name="Nowrousian M."/>
            <person name="Ohm R.A."/>
            <person name="Benz J.P."/>
            <person name="Pilgard A."/>
        </authorList>
    </citation>
    <scope>NUCLEOTIDE SEQUENCE</scope>
    <source>
        <strain evidence="6">FPRL280</strain>
    </source>
</reference>
<evidence type="ECO:0000313" key="6">
    <source>
        <dbReference type="EMBL" id="KAF9814342.1"/>
    </source>
</evidence>
<name>A0A8H7P2E7_9APHY</name>
<evidence type="ECO:0000256" key="1">
    <source>
        <dbReference type="ARBA" id="ARBA00004496"/>
    </source>
</evidence>
<feature type="region of interest" description="Disordered" evidence="4">
    <location>
        <begin position="1019"/>
        <end position="1051"/>
    </location>
</feature>
<evidence type="ECO:0000256" key="2">
    <source>
        <dbReference type="ARBA" id="ARBA00022490"/>
    </source>
</evidence>
<keyword evidence="3" id="KW-0175">Coiled coil</keyword>
<dbReference type="Pfam" id="PF24622">
    <property type="entry name" value="TMP_4"/>
    <property type="match status" value="1"/>
</dbReference>
<feature type="region of interest" description="Disordered" evidence="4">
    <location>
        <begin position="1"/>
        <end position="25"/>
    </location>
</feature>
<feature type="coiled-coil region" evidence="3">
    <location>
        <begin position="166"/>
        <end position="193"/>
    </location>
</feature>
<gene>
    <name evidence="6" type="ORF">IEO21_05137</name>
</gene>
<feature type="coiled-coil region" evidence="3">
    <location>
        <begin position="223"/>
        <end position="458"/>
    </location>
</feature>
<feature type="coiled-coil region" evidence="3">
    <location>
        <begin position="735"/>
        <end position="783"/>
    </location>
</feature>
<reference evidence="6" key="1">
    <citation type="submission" date="2020-11" db="EMBL/GenBank/DDBJ databases">
        <authorList>
            <person name="Koelle M."/>
            <person name="Horta M.A.C."/>
            <person name="Nowrousian M."/>
            <person name="Ohm R.A."/>
            <person name="Benz P."/>
            <person name="Pilgard A."/>
        </authorList>
    </citation>
    <scope>NUCLEOTIDE SEQUENCE</scope>
    <source>
        <strain evidence="6">FPRL280</strain>
    </source>
</reference>
<dbReference type="GO" id="GO:0005737">
    <property type="term" value="C:cytoplasm"/>
    <property type="evidence" value="ECO:0007669"/>
    <property type="project" value="UniProtKB-SubCell"/>
</dbReference>
<dbReference type="GO" id="GO:0005815">
    <property type="term" value="C:microtubule organizing center"/>
    <property type="evidence" value="ECO:0007669"/>
    <property type="project" value="InterPro"/>
</dbReference>
<feature type="region of interest" description="Disordered" evidence="4">
    <location>
        <begin position="114"/>
        <end position="162"/>
    </location>
</feature>
<feature type="domain" description="Centrosomin N-terminal motif 1" evidence="5">
    <location>
        <begin position="165"/>
        <end position="238"/>
    </location>
</feature>
<comment type="caution">
    <text evidence="6">The sequence shown here is derived from an EMBL/GenBank/DDBJ whole genome shotgun (WGS) entry which is preliminary data.</text>
</comment>
<evidence type="ECO:0000256" key="4">
    <source>
        <dbReference type="SAM" id="MobiDB-lite"/>
    </source>
</evidence>
<evidence type="ECO:0000256" key="3">
    <source>
        <dbReference type="SAM" id="Coils"/>
    </source>
</evidence>